<evidence type="ECO:0000259" key="13">
    <source>
        <dbReference type="Pfam" id="PF00535"/>
    </source>
</evidence>
<keyword evidence="11" id="KW-0472">Membrane</keyword>
<dbReference type="InterPro" id="IPR035518">
    <property type="entry name" value="DPG_synthase"/>
</dbReference>
<accession>A0A1V6LY50</accession>
<keyword evidence="15" id="KW-1185">Reference proteome</keyword>
<evidence type="ECO:0000256" key="12">
    <source>
        <dbReference type="ARBA" id="ARBA00045097"/>
    </source>
</evidence>
<evidence type="ECO:0000256" key="8">
    <source>
        <dbReference type="ARBA" id="ARBA00022824"/>
    </source>
</evidence>
<evidence type="ECO:0000256" key="9">
    <source>
        <dbReference type="ARBA" id="ARBA00022968"/>
    </source>
</evidence>
<evidence type="ECO:0000313" key="14">
    <source>
        <dbReference type="EMBL" id="OQD45050.1"/>
    </source>
</evidence>
<dbReference type="AlphaFoldDB" id="A0A1V6LY50"/>
<evidence type="ECO:0000256" key="6">
    <source>
        <dbReference type="ARBA" id="ARBA00022679"/>
    </source>
</evidence>
<comment type="similarity">
    <text evidence="3">Belongs to the glycosyltransferase 2 family.</text>
</comment>
<dbReference type="CDD" id="cd04188">
    <property type="entry name" value="DPG_synthase"/>
    <property type="match status" value="1"/>
</dbReference>
<dbReference type="PANTHER" id="PTHR10859">
    <property type="entry name" value="GLYCOSYL TRANSFERASE"/>
    <property type="match status" value="1"/>
</dbReference>
<evidence type="ECO:0000256" key="7">
    <source>
        <dbReference type="ARBA" id="ARBA00022692"/>
    </source>
</evidence>
<keyword evidence="9" id="KW-0735">Signal-anchor</keyword>
<dbReference type="Proteomes" id="UP000242219">
    <property type="component" value="Unassembled WGS sequence"/>
</dbReference>
<dbReference type="EMBL" id="MJUW02000108">
    <property type="protein sequence ID" value="OQD45050.1"/>
    <property type="molecule type" value="Genomic_DNA"/>
</dbReference>
<dbReference type="GO" id="GO:0006487">
    <property type="term" value="P:protein N-linked glycosylation"/>
    <property type="evidence" value="ECO:0007669"/>
    <property type="project" value="TreeGrafter"/>
</dbReference>
<evidence type="ECO:0000256" key="5">
    <source>
        <dbReference type="ARBA" id="ARBA00022676"/>
    </source>
</evidence>
<keyword evidence="5" id="KW-0328">Glycosyltransferase</keyword>
<evidence type="ECO:0000313" key="15">
    <source>
        <dbReference type="Proteomes" id="UP000242219"/>
    </source>
</evidence>
<keyword evidence="8" id="KW-0256">Endoplasmic reticulum</keyword>
<dbReference type="GO" id="GO:0004581">
    <property type="term" value="F:dolichyl-phosphate beta-glucosyltransferase activity"/>
    <property type="evidence" value="ECO:0007669"/>
    <property type="project" value="UniProtKB-EC"/>
</dbReference>
<feature type="domain" description="Glycosyltransferase 2-like" evidence="13">
    <location>
        <begin position="13"/>
        <end position="182"/>
    </location>
</feature>
<gene>
    <name evidence="14" type="ORF">BIY37_10645</name>
</gene>
<comment type="catalytic activity">
    <reaction evidence="12">
        <text>a di-trans,poly-cis-dolichyl phosphate + UDP-alpha-D-glucose = a di-trans,poly-cis-dolichyl beta-D-glucosyl phosphate + UDP</text>
        <dbReference type="Rhea" id="RHEA:15401"/>
        <dbReference type="Rhea" id="RHEA-COMP:19498"/>
        <dbReference type="Rhea" id="RHEA-COMP:19502"/>
        <dbReference type="ChEBI" id="CHEBI:57525"/>
        <dbReference type="ChEBI" id="CHEBI:57683"/>
        <dbReference type="ChEBI" id="CHEBI:58223"/>
        <dbReference type="ChEBI" id="CHEBI:58885"/>
        <dbReference type="EC" id="2.4.1.117"/>
    </reaction>
    <physiologicalReaction direction="left-to-right" evidence="12">
        <dbReference type="Rhea" id="RHEA:15402"/>
    </physiologicalReaction>
</comment>
<protein>
    <recommendedName>
        <fullName evidence="4">dolichyl-phosphate beta-glucosyltransferase</fullName>
        <ecNumber evidence="4">2.4.1.117</ecNumber>
    </recommendedName>
</protein>
<dbReference type="InterPro" id="IPR001173">
    <property type="entry name" value="Glyco_trans_2-like"/>
</dbReference>
<reference evidence="14 15" key="1">
    <citation type="journal article" date="2016" name="Genome Announc.">
        <title>Draft Genome Sequence of the Anaerobic Ammonium-Oxidizing Bacterium 'Candidatus Brocadia sp. 40'.</title>
        <authorList>
            <person name="Ali M."/>
            <person name="Haroon M.F."/>
            <person name="Narita Y."/>
            <person name="Zhang L."/>
            <person name="Rangel Shaw D."/>
            <person name="Okabe S."/>
            <person name="Saikaly P.E."/>
        </authorList>
    </citation>
    <scope>NUCLEOTIDE SEQUENCE [LARGE SCALE GENOMIC DNA]</scope>
    <source>
        <strain evidence="14 15">40</strain>
    </source>
</reference>
<keyword evidence="7" id="KW-0812">Transmembrane</keyword>
<dbReference type="EC" id="2.4.1.117" evidence="4"/>
<keyword evidence="6" id="KW-0808">Transferase</keyword>
<dbReference type="PANTHER" id="PTHR10859:SF91">
    <property type="entry name" value="DOLICHYL-PHOSPHATE BETA-GLUCOSYLTRANSFERASE"/>
    <property type="match status" value="1"/>
</dbReference>
<evidence type="ECO:0000256" key="10">
    <source>
        <dbReference type="ARBA" id="ARBA00022989"/>
    </source>
</evidence>
<evidence type="ECO:0000256" key="11">
    <source>
        <dbReference type="ARBA" id="ARBA00023136"/>
    </source>
</evidence>
<evidence type="ECO:0000256" key="1">
    <source>
        <dbReference type="ARBA" id="ARBA00004389"/>
    </source>
</evidence>
<dbReference type="Pfam" id="PF00535">
    <property type="entry name" value="Glycos_transf_2"/>
    <property type="match status" value="1"/>
</dbReference>
<evidence type="ECO:0000256" key="2">
    <source>
        <dbReference type="ARBA" id="ARBA00004922"/>
    </source>
</evidence>
<comment type="pathway">
    <text evidence="2">Protein modification; protein glycosylation.</text>
</comment>
<comment type="caution">
    <text evidence="14">The sequence shown here is derived from an EMBL/GenBank/DDBJ whole genome shotgun (WGS) entry which is preliminary data.</text>
</comment>
<organism evidence="14 15">
    <name type="scientific">Candidatus Brocadia sapporoensis</name>
    <dbReference type="NCBI Taxonomy" id="392547"/>
    <lineage>
        <taxon>Bacteria</taxon>
        <taxon>Pseudomonadati</taxon>
        <taxon>Planctomycetota</taxon>
        <taxon>Candidatus Brocadiia</taxon>
        <taxon>Candidatus Brocadiales</taxon>
        <taxon>Candidatus Brocadiaceae</taxon>
        <taxon>Candidatus Brocadia</taxon>
    </lineage>
</organism>
<keyword evidence="10" id="KW-1133">Transmembrane helix</keyword>
<name>A0A1V6LY50_9BACT</name>
<dbReference type="Gene3D" id="3.90.550.10">
    <property type="entry name" value="Spore Coat Polysaccharide Biosynthesis Protein SpsA, Chain A"/>
    <property type="match status" value="1"/>
</dbReference>
<evidence type="ECO:0000256" key="4">
    <source>
        <dbReference type="ARBA" id="ARBA00012583"/>
    </source>
</evidence>
<proteinExistence type="inferred from homology"/>
<sequence>MLKNVQIEECYISIIIPAYNEEKRLLRTLNKICAYFSQQDFICEIIVVDDGSTDNTSQVIRNFALSNNHVVVLTNEQNSGKGYSVRKGMLSAKGKYVFFTDADLSTPIEEIEKCLPYLTHDYDVVIGSRSMPESNILIHQPWYREKMGKIFNVIVNAVLLKGIVDTQCGFKGFRREIVEKVFSRCSIDGFSFDVEVLYLSRKFNFKIKEIPIRWENSALSKVNPIKDSLQMFKDLFRIKIKDLKGYYR</sequence>
<dbReference type="SUPFAM" id="SSF53448">
    <property type="entry name" value="Nucleotide-diphospho-sugar transferases"/>
    <property type="match status" value="1"/>
</dbReference>
<evidence type="ECO:0000256" key="3">
    <source>
        <dbReference type="ARBA" id="ARBA00006739"/>
    </source>
</evidence>
<comment type="subcellular location">
    <subcellularLocation>
        <location evidence="1">Endoplasmic reticulum membrane</location>
        <topology evidence="1">Single-pass membrane protein</topology>
    </subcellularLocation>
</comment>
<dbReference type="InterPro" id="IPR029044">
    <property type="entry name" value="Nucleotide-diphossugar_trans"/>
</dbReference>